<dbReference type="GeneID" id="30035398"/>
<dbReference type="KEGG" id="slb:AWJ20_3382"/>
<dbReference type="AlphaFoldDB" id="A0A167FV55"/>
<evidence type="ECO:0000313" key="5">
    <source>
        <dbReference type="Proteomes" id="UP000189580"/>
    </source>
</evidence>
<dbReference type="RefSeq" id="XP_018738218.1">
    <property type="nucleotide sequence ID" value="XM_018880394.1"/>
</dbReference>
<gene>
    <name evidence="4" type="ORF">AWJ20_3382</name>
</gene>
<proteinExistence type="inferred from homology"/>
<dbReference type="OrthoDB" id="10265409at2759"/>
<feature type="compositionally biased region" description="Polar residues" evidence="2">
    <location>
        <begin position="1"/>
        <end position="14"/>
    </location>
</feature>
<dbReference type="GO" id="GO:0005085">
    <property type="term" value="F:guanyl-nucleotide exchange factor activity"/>
    <property type="evidence" value="ECO:0007669"/>
    <property type="project" value="InterPro"/>
</dbReference>
<dbReference type="PANTHER" id="PTHR13677">
    <property type="entry name" value="LD41638P"/>
    <property type="match status" value="1"/>
</dbReference>
<accession>A0A167FV55</accession>
<dbReference type="PANTHER" id="PTHR13677:SF0">
    <property type="entry name" value="LD41638P"/>
    <property type="match status" value="1"/>
</dbReference>
<evidence type="ECO:0000313" key="4">
    <source>
        <dbReference type="EMBL" id="ANB15741.1"/>
    </source>
</evidence>
<evidence type="ECO:0000256" key="2">
    <source>
        <dbReference type="SAM" id="MobiDB-lite"/>
    </source>
</evidence>
<dbReference type="PROSITE" id="PS50211">
    <property type="entry name" value="DENN"/>
    <property type="match status" value="1"/>
</dbReference>
<organism evidence="4 5">
    <name type="scientific">Sugiyamaella lignohabitans</name>
    <dbReference type="NCBI Taxonomy" id="796027"/>
    <lineage>
        <taxon>Eukaryota</taxon>
        <taxon>Fungi</taxon>
        <taxon>Dikarya</taxon>
        <taxon>Ascomycota</taxon>
        <taxon>Saccharomycotina</taxon>
        <taxon>Dipodascomycetes</taxon>
        <taxon>Dipodascales</taxon>
        <taxon>Trichomonascaceae</taxon>
        <taxon>Sugiyamaella</taxon>
    </lineage>
</organism>
<protein>
    <recommendedName>
        <fullName evidence="3">UDENN domain-containing protein</fullName>
    </recommendedName>
</protein>
<name>A0A167FV55_9ASCO</name>
<dbReference type="InterPro" id="IPR024224">
    <property type="entry name" value="DENND6"/>
</dbReference>
<dbReference type="Proteomes" id="UP000189580">
    <property type="component" value="Chromosome b"/>
</dbReference>
<feature type="compositionally biased region" description="Polar residues" evidence="2">
    <location>
        <begin position="26"/>
        <end position="41"/>
    </location>
</feature>
<comment type="similarity">
    <text evidence="1">Belongs to the DENND6 family.</text>
</comment>
<dbReference type="EMBL" id="CP014503">
    <property type="protein sequence ID" value="ANB15741.1"/>
    <property type="molecule type" value="Genomic_DNA"/>
</dbReference>
<evidence type="ECO:0000259" key="3">
    <source>
        <dbReference type="PROSITE" id="PS50211"/>
    </source>
</evidence>
<feature type="domain" description="UDENN" evidence="3">
    <location>
        <begin position="192"/>
        <end position="617"/>
    </location>
</feature>
<dbReference type="GO" id="GO:0055037">
    <property type="term" value="C:recycling endosome"/>
    <property type="evidence" value="ECO:0007669"/>
    <property type="project" value="TreeGrafter"/>
</dbReference>
<reference evidence="4 5" key="1">
    <citation type="submission" date="2016-02" db="EMBL/GenBank/DDBJ databases">
        <title>Complete genome sequence and transcriptome regulation of the pentose utilising yeast Sugiyamaella lignohabitans.</title>
        <authorList>
            <person name="Bellasio M."/>
            <person name="Peymann A."/>
            <person name="Valli M."/>
            <person name="Sipitzky M."/>
            <person name="Graf A."/>
            <person name="Sauer M."/>
            <person name="Marx H."/>
            <person name="Mattanovich D."/>
        </authorList>
    </citation>
    <scope>NUCLEOTIDE SEQUENCE [LARGE SCALE GENOMIC DNA]</scope>
    <source>
        <strain evidence="4 5">CBS 10342</strain>
    </source>
</reference>
<feature type="region of interest" description="Disordered" evidence="2">
    <location>
        <begin position="1"/>
        <end position="41"/>
    </location>
</feature>
<sequence>MSFVTPSRQGSNVRRYSRRIPHSDRTTSASALASEPVSTPIASTDRIAESLAERPAFLDLGYEVRPDPELNQASNIPSVEDYGMIRTAGFGSELKQGQLDSTAPFDITQELQRLDLDLNLNLEPLDVKHGNGNANSRAKTVKDGSGGGHGYGHHRKKIPNSFLSSFRIHEALVENLQILPEKLVHDLNRWVTCFVLVQFDVDVGPDLKIIRPAIRFSEEEFKTICFSSLPEHTSNNNGEDDDNIDRINQFHTFRFVHGTTTMYANCFFSQCRDSSSSRGYLQESLVIISRHYFPSLFQSCLNEIMAPHNSFLNCSLDSKVPLLDTAINNIAQWPDVAYDKQLELGFLGSVIETTLPQKILVNPLSNQNILESWEHTFISMFQDLSDLYTLYECLLLGRPIIVYAPSPHLCSTFIHTIVDLIRPVPYNRNIREYVTIHSFPTNFSEGIIGFTNPFLLKGIDSTSAQPRSENLAPSTLNSISTSIPSTVVAEASSEIVDRPSVPFVFLLSNSMSASADPQLEEEKKLRNLVKHSNRSITKNRYLMPDYKFLASISMAMTAKPDPNANSIDHLIRFHFATLTSRLISPLSAYFGTHLEFNDRIFHRELAKEDWNSNLNKLFNVHSSQTMLHKISARASFFTSVSRTTTTTCKQLFYREFVSSPNMALWLKGNGVSRRDIDATLPPPTSPQSPKTPKTPTRKLYFL</sequence>
<keyword evidence="5" id="KW-1185">Reference proteome</keyword>
<evidence type="ECO:0000256" key="1">
    <source>
        <dbReference type="ARBA" id="ARBA00007159"/>
    </source>
</evidence>
<dbReference type="InterPro" id="IPR037516">
    <property type="entry name" value="Tripartite_DENN"/>
</dbReference>
<feature type="region of interest" description="Disordered" evidence="2">
    <location>
        <begin position="129"/>
        <end position="152"/>
    </location>
</feature>
<feature type="region of interest" description="Disordered" evidence="2">
    <location>
        <begin position="676"/>
        <end position="696"/>
    </location>
</feature>